<dbReference type="InterPro" id="IPR051791">
    <property type="entry name" value="Pra-immunoreactive"/>
</dbReference>
<dbReference type="EMBL" id="VORW01000004">
    <property type="protein sequence ID" value="TXE12327.1"/>
    <property type="molecule type" value="Genomic_DNA"/>
</dbReference>
<dbReference type="OrthoDB" id="762068at2"/>
<gene>
    <name evidence="8" type="ORF">ESV85_09855</name>
</gene>
<accession>A0A5C7AVN6</accession>
<dbReference type="Pfam" id="PF06271">
    <property type="entry name" value="RDD"/>
    <property type="match status" value="1"/>
</dbReference>
<comment type="caution">
    <text evidence="8">The sequence shown here is derived from an EMBL/GenBank/DDBJ whole genome shotgun (WGS) entry which is preliminary data.</text>
</comment>
<feature type="transmembrane region" description="Helical" evidence="6">
    <location>
        <begin position="39"/>
        <end position="56"/>
    </location>
</feature>
<dbReference type="PANTHER" id="PTHR36115">
    <property type="entry name" value="PROLINE-RICH ANTIGEN HOMOLOG-RELATED"/>
    <property type="match status" value="1"/>
</dbReference>
<evidence type="ECO:0000256" key="5">
    <source>
        <dbReference type="ARBA" id="ARBA00023136"/>
    </source>
</evidence>
<protein>
    <submittedName>
        <fullName evidence="8">RDD family protein</fullName>
    </submittedName>
</protein>
<reference evidence="8 9" key="1">
    <citation type="submission" date="2019-08" db="EMBL/GenBank/DDBJ databases">
        <title>Genomes sequence of Algoriphagus aquimarinus ACAM450.</title>
        <authorList>
            <person name="Bowman J.P."/>
        </authorList>
    </citation>
    <scope>NUCLEOTIDE SEQUENCE [LARGE SCALE GENOMIC DNA]</scope>
    <source>
        <strain evidence="8 9">ACAM 450</strain>
    </source>
</reference>
<sequence>MSSGVRVIHFIIDTLVYFLFALGLLILNNGLISIELLKPILLAFYFVNYFLFEFFLGKTPGKYLTRFQVADCKSGQSPSIWQVLLRTIGRMIPLYFVSYIITGKGLHDHISNTYLIQTKSEDEKTK</sequence>
<feature type="domain" description="RDD" evidence="7">
    <location>
        <begin position="7"/>
        <end position="103"/>
    </location>
</feature>
<proteinExistence type="predicted"/>
<dbReference type="RefSeq" id="WP_146917046.1">
    <property type="nucleotide sequence ID" value="NZ_VORW01000004.1"/>
</dbReference>
<keyword evidence="3 6" id="KW-0812">Transmembrane</keyword>
<evidence type="ECO:0000259" key="7">
    <source>
        <dbReference type="Pfam" id="PF06271"/>
    </source>
</evidence>
<dbReference type="PANTHER" id="PTHR36115:SF4">
    <property type="entry name" value="MEMBRANE PROTEIN"/>
    <property type="match status" value="1"/>
</dbReference>
<evidence type="ECO:0000313" key="8">
    <source>
        <dbReference type="EMBL" id="TXE12327.1"/>
    </source>
</evidence>
<evidence type="ECO:0000256" key="4">
    <source>
        <dbReference type="ARBA" id="ARBA00022989"/>
    </source>
</evidence>
<comment type="subcellular location">
    <subcellularLocation>
        <location evidence="1">Cell membrane</location>
        <topology evidence="1">Multi-pass membrane protein</topology>
    </subcellularLocation>
</comment>
<dbReference type="Proteomes" id="UP000321935">
    <property type="component" value="Unassembled WGS sequence"/>
</dbReference>
<organism evidence="8 9">
    <name type="scientific">Algoriphagus aquimarinus</name>
    <dbReference type="NCBI Taxonomy" id="237018"/>
    <lineage>
        <taxon>Bacteria</taxon>
        <taxon>Pseudomonadati</taxon>
        <taxon>Bacteroidota</taxon>
        <taxon>Cytophagia</taxon>
        <taxon>Cytophagales</taxon>
        <taxon>Cyclobacteriaceae</taxon>
        <taxon>Algoriphagus</taxon>
    </lineage>
</organism>
<evidence type="ECO:0000256" key="3">
    <source>
        <dbReference type="ARBA" id="ARBA00022692"/>
    </source>
</evidence>
<keyword evidence="2" id="KW-1003">Cell membrane</keyword>
<dbReference type="InterPro" id="IPR010432">
    <property type="entry name" value="RDD"/>
</dbReference>
<name>A0A5C7AVN6_9BACT</name>
<evidence type="ECO:0000313" key="9">
    <source>
        <dbReference type="Proteomes" id="UP000321935"/>
    </source>
</evidence>
<evidence type="ECO:0000256" key="1">
    <source>
        <dbReference type="ARBA" id="ARBA00004651"/>
    </source>
</evidence>
<keyword evidence="5 6" id="KW-0472">Membrane</keyword>
<dbReference type="AlphaFoldDB" id="A0A5C7AVN6"/>
<dbReference type="GO" id="GO:0005886">
    <property type="term" value="C:plasma membrane"/>
    <property type="evidence" value="ECO:0007669"/>
    <property type="project" value="UniProtKB-SubCell"/>
</dbReference>
<keyword evidence="4 6" id="KW-1133">Transmembrane helix</keyword>
<evidence type="ECO:0000256" key="6">
    <source>
        <dbReference type="SAM" id="Phobius"/>
    </source>
</evidence>
<feature type="transmembrane region" description="Helical" evidence="6">
    <location>
        <begin position="7"/>
        <end position="27"/>
    </location>
</feature>
<evidence type="ECO:0000256" key="2">
    <source>
        <dbReference type="ARBA" id="ARBA00022475"/>
    </source>
</evidence>